<evidence type="ECO:0000256" key="5">
    <source>
        <dbReference type="PROSITE-ProRule" id="PRU00723"/>
    </source>
</evidence>
<accession>A0A445ASZ4</accession>
<evidence type="ECO:0000259" key="6">
    <source>
        <dbReference type="PROSITE" id="PS50103"/>
    </source>
</evidence>
<evidence type="ECO:0000256" key="4">
    <source>
        <dbReference type="ARBA" id="ARBA00023125"/>
    </source>
</evidence>
<evidence type="ECO:0000313" key="8">
    <source>
        <dbReference type="Proteomes" id="UP000289738"/>
    </source>
</evidence>
<dbReference type="AlphaFoldDB" id="A0A445ASZ4"/>
<dbReference type="InterPro" id="IPR000571">
    <property type="entry name" value="Znf_CCCH"/>
</dbReference>
<dbReference type="STRING" id="3818.A0A445ASZ4"/>
<dbReference type="Pfam" id="PF00642">
    <property type="entry name" value="zf-CCCH"/>
    <property type="match status" value="1"/>
</dbReference>
<keyword evidence="1 5" id="KW-0479">Metal-binding</keyword>
<dbReference type="PANTHER" id="PTHR12506">
    <property type="entry name" value="PROTEIN PHOSPHATASE RELATED"/>
    <property type="match status" value="1"/>
</dbReference>
<sequence>MLKRNLIPKGLVVGAVAKTRGGEYSERIGQPLCQYYMKTGSCKYGSSFKYNNPRQAGGSATPMSLNYKRGGDEDEFYISM</sequence>
<evidence type="ECO:0000256" key="3">
    <source>
        <dbReference type="ARBA" id="ARBA00022833"/>
    </source>
</evidence>
<dbReference type="PROSITE" id="PS50103">
    <property type="entry name" value="ZF_C3H1"/>
    <property type="match status" value="1"/>
</dbReference>
<evidence type="ECO:0000256" key="1">
    <source>
        <dbReference type="ARBA" id="ARBA00022723"/>
    </source>
</evidence>
<reference evidence="7 8" key="1">
    <citation type="submission" date="2019-01" db="EMBL/GenBank/DDBJ databases">
        <title>Sequencing of cultivated peanut Arachis hypogaea provides insights into genome evolution and oil improvement.</title>
        <authorList>
            <person name="Chen X."/>
        </authorList>
    </citation>
    <scope>NUCLEOTIDE SEQUENCE [LARGE SCALE GENOMIC DNA]</scope>
    <source>
        <strain evidence="8">cv. Fuhuasheng</strain>
        <tissue evidence="7">Leaves</tissue>
    </source>
</reference>
<feature type="zinc finger region" description="C3H1-type" evidence="5">
    <location>
        <begin position="27"/>
        <end position="47"/>
    </location>
</feature>
<dbReference type="GO" id="GO:0003677">
    <property type="term" value="F:DNA binding"/>
    <property type="evidence" value="ECO:0007669"/>
    <property type="project" value="UniProtKB-KW"/>
</dbReference>
<keyword evidence="8" id="KW-1185">Reference proteome</keyword>
<dbReference type="Proteomes" id="UP000289738">
    <property type="component" value="Chromosome B01"/>
</dbReference>
<dbReference type="GO" id="GO:0003729">
    <property type="term" value="F:mRNA binding"/>
    <property type="evidence" value="ECO:0007669"/>
    <property type="project" value="TreeGrafter"/>
</dbReference>
<comment type="caution">
    <text evidence="7">The sequence shown here is derived from an EMBL/GenBank/DDBJ whole genome shotgun (WGS) entry which is preliminary data.</text>
</comment>
<evidence type="ECO:0000256" key="2">
    <source>
        <dbReference type="ARBA" id="ARBA00022771"/>
    </source>
</evidence>
<dbReference type="EMBL" id="SDMP01000011">
    <property type="protein sequence ID" value="RYR29540.1"/>
    <property type="molecule type" value="Genomic_DNA"/>
</dbReference>
<evidence type="ECO:0000313" key="7">
    <source>
        <dbReference type="EMBL" id="RYR29540.1"/>
    </source>
</evidence>
<dbReference type="GO" id="GO:0008270">
    <property type="term" value="F:zinc ion binding"/>
    <property type="evidence" value="ECO:0007669"/>
    <property type="project" value="UniProtKB-KW"/>
</dbReference>
<keyword evidence="3 5" id="KW-0862">Zinc</keyword>
<name>A0A445ASZ4_ARAHY</name>
<feature type="domain" description="C3H1-type" evidence="6">
    <location>
        <begin position="27"/>
        <end position="47"/>
    </location>
</feature>
<protein>
    <recommendedName>
        <fullName evidence="6">C3H1-type domain-containing protein</fullName>
    </recommendedName>
</protein>
<keyword evidence="2 5" id="KW-0863">Zinc-finger</keyword>
<proteinExistence type="predicted"/>
<gene>
    <name evidence="7" type="ORF">Ahy_B01g053951</name>
</gene>
<dbReference type="InterPro" id="IPR050974">
    <property type="entry name" value="Plant_ZF_CCCH"/>
</dbReference>
<organism evidence="7 8">
    <name type="scientific">Arachis hypogaea</name>
    <name type="common">Peanut</name>
    <dbReference type="NCBI Taxonomy" id="3818"/>
    <lineage>
        <taxon>Eukaryota</taxon>
        <taxon>Viridiplantae</taxon>
        <taxon>Streptophyta</taxon>
        <taxon>Embryophyta</taxon>
        <taxon>Tracheophyta</taxon>
        <taxon>Spermatophyta</taxon>
        <taxon>Magnoliopsida</taxon>
        <taxon>eudicotyledons</taxon>
        <taxon>Gunneridae</taxon>
        <taxon>Pentapetalae</taxon>
        <taxon>rosids</taxon>
        <taxon>fabids</taxon>
        <taxon>Fabales</taxon>
        <taxon>Fabaceae</taxon>
        <taxon>Papilionoideae</taxon>
        <taxon>50 kb inversion clade</taxon>
        <taxon>dalbergioids sensu lato</taxon>
        <taxon>Dalbergieae</taxon>
        <taxon>Pterocarpus clade</taxon>
        <taxon>Arachis</taxon>
    </lineage>
</organism>
<keyword evidence="4" id="KW-0238">DNA-binding</keyword>
<dbReference type="PANTHER" id="PTHR12506:SF41">
    <property type="entry name" value="ZINC FINGER CCCH DOMAIN-CONTAINING PROTEIN 58"/>
    <property type="match status" value="1"/>
</dbReference>